<feature type="domain" description="Glycosyl hydrolase family 95 N-terminal" evidence="2">
    <location>
        <begin position="36"/>
        <end position="272"/>
    </location>
</feature>
<dbReference type="AlphaFoldDB" id="A0A5D4H4T9"/>
<dbReference type="SUPFAM" id="SSF48208">
    <property type="entry name" value="Six-hairpin glycosidases"/>
    <property type="match status" value="1"/>
</dbReference>
<dbReference type="PANTHER" id="PTHR31084:SF0">
    <property type="entry name" value="ALPHA-L-FUCOSIDASE 2"/>
    <property type="match status" value="1"/>
</dbReference>
<dbReference type="PIRSF" id="PIRSF007663">
    <property type="entry name" value="UCP007663"/>
    <property type="match status" value="1"/>
</dbReference>
<dbReference type="InterPro" id="IPR027414">
    <property type="entry name" value="GH95_N_dom"/>
</dbReference>
<dbReference type="Gene3D" id="2.70.98.50">
    <property type="entry name" value="putative glycoside hydrolase family protein from bacillus halodurans"/>
    <property type="match status" value="1"/>
</dbReference>
<dbReference type="InterPro" id="IPR049053">
    <property type="entry name" value="AFCA-like_C"/>
</dbReference>
<reference evidence="5 6" key="1">
    <citation type="submission" date="2019-08" db="EMBL/GenBank/DDBJ databases">
        <title>Phlebobacter frassis gen. nov. sp. nov., a new member of family Sphingobacteriaceae isolated from sand fly rearing media.</title>
        <authorList>
            <person name="Kakumanu M.L."/>
            <person name="Marayati B.F."/>
            <person name="Wada-Katsumata A."/>
            <person name="Wasserberg G."/>
            <person name="Schal C."/>
            <person name="Apperson C.S."/>
            <person name="Ponnusamy L."/>
        </authorList>
    </citation>
    <scope>NUCLEOTIDE SEQUENCE [LARGE SCALE GENOMIC DNA]</scope>
    <source>
        <strain evidence="5 6">SSI9</strain>
    </source>
</reference>
<protein>
    <submittedName>
        <fullName evidence="5">Glycoside hydrolase family 95 protein</fullName>
    </submittedName>
</protein>
<feature type="chain" id="PRO_5022889130" evidence="1">
    <location>
        <begin position="29"/>
        <end position="821"/>
    </location>
</feature>
<keyword evidence="5" id="KW-0378">Hydrolase</keyword>
<dbReference type="InterPro" id="IPR054363">
    <property type="entry name" value="GH95_cat"/>
</dbReference>
<evidence type="ECO:0000259" key="3">
    <source>
        <dbReference type="Pfam" id="PF21307"/>
    </source>
</evidence>
<accession>A0A5D4H4T9</accession>
<evidence type="ECO:0000259" key="4">
    <source>
        <dbReference type="Pfam" id="PF22124"/>
    </source>
</evidence>
<dbReference type="Gene3D" id="1.50.10.10">
    <property type="match status" value="1"/>
</dbReference>
<dbReference type="PANTHER" id="PTHR31084">
    <property type="entry name" value="ALPHA-L-FUCOSIDASE 2"/>
    <property type="match status" value="1"/>
</dbReference>
<comment type="caution">
    <text evidence="5">The sequence shown here is derived from an EMBL/GenBank/DDBJ whole genome shotgun (WGS) entry which is preliminary data.</text>
</comment>
<dbReference type="InterPro" id="IPR008928">
    <property type="entry name" value="6-hairpin_glycosidase_sf"/>
</dbReference>
<evidence type="ECO:0000259" key="2">
    <source>
        <dbReference type="Pfam" id="PF14498"/>
    </source>
</evidence>
<dbReference type="RefSeq" id="WP_148919560.1">
    <property type="nucleotide sequence ID" value="NZ_VTAV01000008.1"/>
</dbReference>
<feature type="domain" description="Alpha fucosidase A-like C-terminal" evidence="3">
    <location>
        <begin position="698"/>
        <end position="766"/>
    </location>
</feature>
<gene>
    <name evidence="5" type="ORF">FXV77_12475</name>
</gene>
<evidence type="ECO:0000313" key="6">
    <source>
        <dbReference type="Proteomes" id="UP000322362"/>
    </source>
</evidence>
<dbReference type="EMBL" id="VTAV01000008">
    <property type="protein sequence ID" value="TYR35534.1"/>
    <property type="molecule type" value="Genomic_DNA"/>
</dbReference>
<dbReference type="Proteomes" id="UP000322362">
    <property type="component" value="Unassembled WGS sequence"/>
</dbReference>
<dbReference type="InterPro" id="IPR016518">
    <property type="entry name" value="Alpha-L-fucosidase"/>
</dbReference>
<feature type="domain" description="Glycosyl hydrolase family 95 catalytic" evidence="4">
    <location>
        <begin position="296"/>
        <end position="696"/>
    </location>
</feature>
<evidence type="ECO:0000313" key="5">
    <source>
        <dbReference type="EMBL" id="TYR35534.1"/>
    </source>
</evidence>
<sequence>MSRLSVRKNTLKTLLLTVAFLIHAMAYAQKQTALKLWYDKPADANVWEEALPIGNGRLGAMVYGIPQREELQLNEETIWGGEPYRNDNEKGGAALPQIQQLIFDGKTGEADKLINETFFTKTHGMAFQTAGSVILDFPGHETYTQYTRELDLEKAVVTTKYTVDGVTYTREVFSSFADDVIAMQLTASKKGALNFTVAYNNPSEHRIFKEGSRLVLEGRGTAHEGIDGKVVYRTYTTVKNKDGKVTLTDQALKVSDATSVVVYMAIGTNFVDYKTLDDTRVSRASGKLDLAEKRSFKTAKKEHSRLYYKQFGRFSLDLGKTGVPPGTTTEHIANFKTTKDPSLVTLLAQFGRYLLICSSQPGGQPANLQGIWNNSLHPAWDSKYTININTEMNYWPAEVTNLSETHQPLFQMIKELSERGQGTAEKLYGAQGWVAHHNTDIWRVTSPIDFAAAGMWPTGGTWLTQHLWEHYLYTGDTVFLREIYPIMKGASDFLLATLIEHPKYAEKGWLVLSPSVSPEHGPMSAGVTMDNQLAFDMLTRTALANEILEEDETYRAALAAAAKRIPPMQVGKYTQLQEWLEDKDDPKSEHRHVSHLYGLYPSNQISPYRTPELFEAARNSLNYRGDLATGWSIGWKVNLWARLLDGNHAYKIISNMLTLAHGKNKDGRTYPNLFTAHPPFQIDGNFGLTAGVAEMLIQSHDGAVHLLPAIPDVWSTGTVKGIKARGGFEIDMVWADAEVQKVTISSTIGGDVRLRSYVPLTGKGLKEAVGKSSNKLLHPIDGTTGLVSKEAHLKGNHLKNVYEYDLSTTAGSKYVFKRKGK</sequence>
<keyword evidence="1" id="KW-0732">Signal</keyword>
<keyword evidence="6" id="KW-1185">Reference proteome</keyword>
<dbReference type="InterPro" id="IPR012341">
    <property type="entry name" value="6hp_glycosidase-like_sf"/>
</dbReference>
<dbReference type="Pfam" id="PF14498">
    <property type="entry name" value="Glyco_hyd_65N_2"/>
    <property type="match status" value="1"/>
</dbReference>
<dbReference type="Pfam" id="PF22124">
    <property type="entry name" value="Glyco_hydro_95_cat"/>
    <property type="match status" value="1"/>
</dbReference>
<organism evidence="5 6">
    <name type="scientific">Sphingobacterium phlebotomi</name>
    <dbReference type="NCBI Taxonomy" id="2605433"/>
    <lineage>
        <taxon>Bacteria</taxon>
        <taxon>Pseudomonadati</taxon>
        <taxon>Bacteroidota</taxon>
        <taxon>Sphingobacteriia</taxon>
        <taxon>Sphingobacteriales</taxon>
        <taxon>Sphingobacteriaceae</taxon>
        <taxon>Sphingobacterium</taxon>
    </lineage>
</organism>
<evidence type="ECO:0000256" key="1">
    <source>
        <dbReference type="SAM" id="SignalP"/>
    </source>
</evidence>
<feature type="signal peptide" evidence="1">
    <location>
        <begin position="1"/>
        <end position="28"/>
    </location>
</feature>
<dbReference type="GO" id="GO:0004560">
    <property type="term" value="F:alpha-L-fucosidase activity"/>
    <property type="evidence" value="ECO:0007669"/>
    <property type="project" value="InterPro"/>
</dbReference>
<proteinExistence type="predicted"/>
<dbReference type="GO" id="GO:0005975">
    <property type="term" value="P:carbohydrate metabolic process"/>
    <property type="evidence" value="ECO:0007669"/>
    <property type="project" value="InterPro"/>
</dbReference>
<dbReference type="Pfam" id="PF21307">
    <property type="entry name" value="Glyco_hydro_95_C"/>
    <property type="match status" value="1"/>
</dbReference>
<name>A0A5D4H4T9_9SPHI</name>